<dbReference type="EMBL" id="FNYY01000004">
    <property type="protein sequence ID" value="SEJ28457.1"/>
    <property type="molecule type" value="Genomic_DNA"/>
</dbReference>
<dbReference type="AlphaFoldDB" id="A0A975W996"/>
<dbReference type="Pfam" id="PF06527">
    <property type="entry name" value="TniQ"/>
    <property type="match status" value="1"/>
</dbReference>
<evidence type="ECO:0000259" key="1">
    <source>
        <dbReference type="Pfam" id="PF06527"/>
    </source>
</evidence>
<feature type="domain" description="TniQ" evidence="1">
    <location>
        <begin position="7"/>
        <end position="139"/>
    </location>
</feature>
<sequence length="618" mass="67475">MTLFPYVSPAHAESALSFAARLAAIHTGGRLVPFLNDLSINAGCLARGEPGALLALCERADVPADVLLANTPVCIAKGRYRLRSEVISADFLSNPQLVFCPQCLLNDDSSGPVAAQLRIGRYEWPLRVVRTCSAHGLALNERPRRCWDDQFQELSVRVPERGAELEALAAATKQRSVSELQAYAIARLEGTRGPEWLDSQTLEQAVRATELLGALIEFGAAKKVSALTSDQWDRAGRAGFEFTCRGEVGIREALHHIQETFRKTGKRPMHRNVFGRLYEWLASSKTAKEPGDIKRIVREHIFHTVAMAPGEGVLGECLTERRLHSVASLAAETGLHPKTLGYILIAKGLVSAEDPAAVFDAKAGLEVAAAVQRMVNVISVPKVLNCSRPQASCLIDERILLPIATGASGAPGRTQKAVDQRNIDGFLATLKARARAVEEVPKGFVTISKAAEKVKAPCIDIVHLILGGFLSNVVEFNGKAGYAAIHVEPAEVSQVIRESLPGVSPSQAAAKIGVPAQVVWALIDEDERAILPSMPIRGRTGHHVIRRVMLEDLHRFRDGYVKSGDIANHLETDRKTVERILRRYRVQPAYSRSQIGMNLYRLSDLPSILLPEHDEVPV</sequence>
<organism evidence="2 3">
    <name type="scientific">Marinovum algicola</name>
    <dbReference type="NCBI Taxonomy" id="42444"/>
    <lineage>
        <taxon>Bacteria</taxon>
        <taxon>Pseudomonadati</taxon>
        <taxon>Pseudomonadota</taxon>
        <taxon>Alphaproteobacteria</taxon>
        <taxon>Rhodobacterales</taxon>
        <taxon>Roseobacteraceae</taxon>
        <taxon>Marinovum</taxon>
    </lineage>
</organism>
<accession>A0A975W996</accession>
<dbReference type="GeneID" id="80817967"/>
<dbReference type="Proteomes" id="UP000182932">
    <property type="component" value="Unassembled WGS sequence"/>
</dbReference>
<dbReference type="RefSeq" id="WP_074836089.1">
    <property type="nucleotide sequence ID" value="NZ_FNYY01000004.1"/>
</dbReference>
<reference evidence="2 3" key="1">
    <citation type="submission" date="2016-10" db="EMBL/GenBank/DDBJ databases">
        <authorList>
            <person name="Varghese N."/>
            <person name="Submissions S."/>
        </authorList>
    </citation>
    <scope>NUCLEOTIDE SEQUENCE [LARGE SCALE GENOMIC DNA]</scope>
    <source>
        <strain evidence="2 3">FF3</strain>
    </source>
</reference>
<evidence type="ECO:0000313" key="2">
    <source>
        <dbReference type="EMBL" id="SEJ28457.1"/>
    </source>
</evidence>
<comment type="caution">
    <text evidence="2">The sequence shown here is derived from an EMBL/GenBank/DDBJ whole genome shotgun (WGS) entry which is preliminary data.</text>
</comment>
<protein>
    <submittedName>
        <fullName evidence="2">TniQ protein</fullName>
    </submittedName>
</protein>
<evidence type="ECO:0000313" key="3">
    <source>
        <dbReference type="Proteomes" id="UP000182932"/>
    </source>
</evidence>
<name>A0A975W996_9RHOB</name>
<keyword evidence="3" id="KW-1185">Reference proteome</keyword>
<dbReference type="InterPro" id="IPR009492">
    <property type="entry name" value="TniQ"/>
</dbReference>
<proteinExistence type="predicted"/>
<gene>
    <name evidence="2" type="ORF">SAMN04487940_104282</name>
</gene>